<evidence type="ECO:0000313" key="15">
    <source>
        <dbReference type="EMBL" id="MBB6458264.1"/>
    </source>
</evidence>
<keyword evidence="9 10" id="KW-0998">Cell outer membrane</keyword>
<comment type="caution">
    <text evidence="15">The sequence shown here is derived from an EMBL/GenBank/DDBJ whole genome shotgun (WGS) entry which is preliminary data.</text>
</comment>
<evidence type="ECO:0000256" key="3">
    <source>
        <dbReference type="ARBA" id="ARBA00022448"/>
    </source>
</evidence>
<dbReference type="EMBL" id="JACHIE010000016">
    <property type="protein sequence ID" value="MBB6458264.1"/>
    <property type="molecule type" value="Genomic_DNA"/>
</dbReference>
<evidence type="ECO:0000256" key="11">
    <source>
        <dbReference type="RuleBase" id="RU003357"/>
    </source>
</evidence>
<keyword evidence="16" id="KW-1185">Reference proteome</keyword>
<dbReference type="GO" id="GO:0015344">
    <property type="term" value="F:siderophore uptake transmembrane transporter activity"/>
    <property type="evidence" value="ECO:0007669"/>
    <property type="project" value="TreeGrafter"/>
</dbReference>
<dbReference type="AlphaFoldDB" id="A0A841QJ64"/>
<name>A0A841QJ64_9PROT</name>
<evidence type="ECO:0000256" key="8">
    <source>
        <dbReference type="ARBA" id="ARBA00023170"/>
    </source>
</evidence>
<comment type="subcellular location">
    <subcellularLocation>
        <location evidence="1 10">Cell outer membrane</location>
        <topology evidence="1 10">Multi-pass membrane protein</topology>
    </subcellularLocation>
</comment>
<evidence type="ECO:0000256" key="7">
    <source>
        <dbReference type="ARBA" id="ARBA00023136"/>
    </source>
</evidence>
<evidence type="ECO:0000256" key="6">
    <source>
        <dbReference type="ARBA" id="ARBA00023077"/>
    </source>
</evidence>
<accession>A0A841QJ64</accession>
<feature type="region of interest" description="Disordered" evidence="12">
    <location>
        <begin position="32"/>
        <end position="72"/>
    </location>
</feature>
<dbReference type="InterPro" id="IPR000531">
    <property type="entry name" value="Beta-barrel_TonB"/>
</dbReference>
<dbReference type="NCBIfam" id="TIGR01783">
    <property type="entry name" value="TonB-siderophor"/>
    <property type="match status" value="1"/>
</dbReference>
<dbReference type="Gene3D" id="2.170.130.10">
    <property type="entry name" value="TonB-dependent receptor, plug domain"/>
    <property type="match status" value="1"/>
</dbReference>
<comment type="similarity">
    <text evidence="2 10 11">Belongs to the TonB-dependent receptor family.</text>
</comment>
<dbReference type="Pfam" id="PF07715">
    <property type="entry name" value="Plug"/>
    <property type="match status" value="1"/>
</dbReference>
<dbReference type="InterPro" id="IPR036942">
    <property type="entry name" value="Beta-barrel_TonB_sf"/>
</dbReference>
<dbReference type="GO" id="GO:0009279">
    <property type="term" value="C:cell outer membrane"/>
    <property type="evidence" value="ECO:0007669"/>
    <property type="project" value="UniProtKB-SubCell"/>
</dbReference>
<dbReference type="InterPro" id="IPR012910">
    <property type="entry name" value="Plug_dom"/>
</dbReference>
<keyword evidence="7 10" id="KW-0472">Membrane</keyword>
<dbReference type="GO" id="GO:0038023">
    <property type="term" value="F:signaling receptor activity"/>
    <property type="evidence" value="ECO:0007669"/>
    <property type="project" value="InterPro"/>
</dbReference>
<dbReference type="Gene3D" id="2.40.170.20">
    <property type="entry name" value="TonB-dependent receptor, beta-barrel domain"/>
    <property type="match status" value="1"/>
</dbReference>
<evidence type="ECO:0000256" key="4">
    <source>
        <dbReference type="ARBA" id="ARBA00022452"/>
    </source>
</evidence>
<keyword evidence="6 11" id="KW-0798">TonB box</keyword>
<sequence>MRQSFVSGLQVSTLFIMCGAFSVPVRASEARRADQNASVPQYKGQQLPQKHSTSRESNPSSSERQLDESIEVKGQSRKFNADVVQIGTFRNQSIMDTPMTVTVLTRALLDAQGAQTVTDAMRNVAGVVSSSTSPITTPNFMARGVQIQARTNYRLNGTLPIIALSPIMLENKERVEVLKGVSALYYGFTTPSAIANFVTKRATPQPVTVVSLTGDSVGSYGGGIDIGREFGARKQFGARANGYASNMGTTVNGISGNRWLVSGAFDWRPTDKLSLKLDIENSKEETYEPGGITIPTAVNGRITLPRIPSLHNRYAARDAPYNAWATNVLGRVDYSIWKDWAFRVEGGIARTRRQRSISNVSNVNVVTGWGTNTTTYTGDQNYYNLNVRTELSGSVKTGPIRHELLFGYNRNAQIQDDQNRTNYKSFRQNIYNPVDIDFNALSVSGSTYTYGSTNTDTGYYMMDRASFAKYFTLIGGARYENYTTYINQNKNTYTVKKVTPIGGLVIRPTKQSSLYGSYIQGLESAGTAPDSAANAGTVLAPVVSSQYEFGGRYKLKNALISVAYFHIDRGLSYANPDNVYVVNGRAIHKGVEISMQGSITHELSVSVSGTWTHAVQAQTGNVAQNGKSVIGVPDYALSAFGEYRPDFIPNLGLNAGVYYVGKRSADSLQRASVSDYVTLSLGGNYRLHLVSGQTITFRANGNNVTNTRYWSNADTVLFVGSGATANFSTSFSF</sequence>
<organism evidence="15 16">
    <name type="scientific">Acetobacter lovaniensis</name>
    <dbReference type="NCBI Taxonomy" id="104100"/>
    <lineage>
        <taxon>Bacteria</taxon>
        <taxon>Pseudomonadati</taxon>
        <taxon>Pseudomonadota</taxon>
        <taxon>Alphaproteobacteria</taxon>
        <taxon>Acetobacterales</taxon>
        <taxon>Acetobacteraceae</taxon>
        <taxon>Acetobacter</taxon>
    </lineage>
</organism>
<dbReference type="RefSeq" id="WP_166116349.1">
    <property type="nucleotide sequence ID" value="NZ_BAABDB010000037.1"/>
</dbReference>
<feature type="domain" description="TonB-dependent receptor-like beta-barrel" evidence="13">
    <location>
        <begin position="312"/>
        <end position="704"/>
    </location>
</feature>
<gene>
    <name evidence="15" type="ORF">HNR55_002871</name>
</gene>
<proteinExistence type="inferred from homology"/>
<reference evidence="15 16" key="1">
    <citation type="submission" date="2020-08" db="EMBL/GenBank/DDBJ databases">
        <title>Genomic Encyclopedia of Type Strains, Phase IV (KMG-IV): sequencing the most valuable type-strain genomes for metagenomic binning, comparative biology and taxonomic classification.</title>
        <authorList>
            <person name="Goeker M."/>
        </authorList>
    </citation>
    <scope>NUCLEOTIDE SEQUENCE [LARGE SCALE GENOMIC DNA]</scope>
    <source>
        <strain evidence="15 16">DSM 4491</strain>
    </source>
</reference>
<dbReference type="GO" id="GO:0015891">
    <property type="term" value="P:siderophore transport"/>
    <property type="evidence" value="ECO:0007669"/>
    <property type="project" value="InterPro"/>
</dbReference>
<evidence type="ECO:0000259" key="13">
    <source>
        <dbReference type="Pfam" id="PF00593"/>
    </source>
</evidence>
<dbReference type="PROSITE" id="PS52016">
    <property type="entry name" value="TONB_DEPENDENT_REC_3"/>
    <property type="match status" value="1"/>
</dbReference>
<evidence type="ECO:0000256" key="10">
    <source>
        <dbReference type="PROSITE-ProRule" id="PRU01360"/>
    </source>
</evidence>
<dbReference type="PANTHER" id="PTHR32552">
    <property type="entry name" value="FERRICHROME IRON RECEPTOR-RELATED"/>
    <property type="match status" value="1"/>
</dbReference>
<evidence type="ECO:0000256" key="5">
    <source>
        <dbReference type="ARBA" id="ARBA00022692"/>
    </source>
</evidence>
<keyword evidence="3 10" id="KW-0813">Transport</keyword>
<evidence type="ECO:0000256" key="12">
    <source>
        <dbReference type="SAM" id="MobiDB-lite"/>
    </source>
</evidence>
<feature type="domain" description="TonB-dependent receptor plug" evidence="14">
    <location>
        <begin position="94"/>
        <end position="189"/>
    </location>
</feature>
<keyword evidence="8 15" id="KW-0675">Receptor</keyword>
<evidence type="ECO:0000256" key="1">
    <source>
        <dbReference type="ARBA" id="ARBA00004571"/>
    </source>
</evidence>
<dbReference type="InterPro" id="IPR010105">
    <property type="entry name" value="TonB_sidphr_rcpt"/>
</dbReference>
<evidence type="ECO:0000259" key="14">
    <source>
        <dbReference type="Pfam" id="PF07715"/>
    </source>
</evidence>
<evidence type="ECO:0000256" key="9">
    <source>
        <dbReference type="ARBA" id="ARBA00023237"/>
    </source>
</evidence>
<keyword evidence="4 10" id="KW-1134">Transmembrane beta strand</keyword>
<evidence type="ECO:0000313" key="16">
    <source>
        <dbReference type="Proteomes" id="UP000578000"/>
    </source>
</evidence>
<dbReference type="Pfam" id="PF00593">
    <property type="entry name" value="TonB_dep_Rec_b-barrel"/>
    <property type="match status" value="1"/>
</dbReference>
<protein>
    <submittedName>
        <fullName evidence="15">Iron complex outermembrane receptor protein</fullName>
    </submittedName>
</protein>
<keyword evidence="5 10" id="KW-0812">Transmembrane</keyword>
<dbReference type="SUPFAM" id="SSF56935">
    <property type="entry name" value="Porins"/>
    <property type="match status" value="1"/>
</dbReference>
<dbReference type="Proteomes" id="UP000578000">
    <property type="component" value="Unassembled WGS sequence"/>
</dbReference>
<dbReference type="InterPro" id="IPR037066">
    <property type="entry name" value="Plug_dom_sf"/>
</dbReference>
<evidence type="ECO:0000256" key="2">
    <source>
        <dbReference type="ARBA" id="ARBA00009810"/>
    </source>
</evidence>
<dbReference type="PANTHER" id="PTHR32552:SF82">
    <property type="entry name" value="FCUA PROTEIN"/>
    <property type="match status" value="1"/>
</dbReference>
<dbReference type="InterPro" id="IPR039426">
    <property type="entry name" value="TonB-dep_rcpt-like"/>
</dbReference>
<feature type="compositionally biased region" description="Polar residues" evidence="12">
    <location>
        <begin position="35"/>
        <end position="51"/>
    </location>
</feature>
<dbReference type="CDD" id="cd01347">
    <property type="entry name" value="ligand_gated_channel"/>
    <property type="match status" value="1"/>
</dbReference>